<protein>
    <submittedName>
        <fullName evidence="2">Uncharacterized protein</fullName>
    </submittedName>
</protein>
<dbReference type="Proteomes" id="UP000034838">
    <property type="component" value="Unassembled WGS sequence"/>
</dbReference>
<dbReference type="EMBL" id="LBDA02000041">
    <property type="protein sequence ID" value="OIK26034.1"/>
    <property type="molecule type" value="Genomic_DNA"/>
</dbReference>
<keyword evidence="3" id="KW-1185">Reference proteome</keyword>
<reference evidence="2" key="1">
    <citation type="submission" date="2016-10" db="EMBL/GenBank/DDBJ databases">
        <title>Genome sequence of Streptomyces malaysiense MUSC 136.</title>
        <authorList>
            <person name="Lee L.-H."/>
            <person name="Ser H.-L."/>
        </authorList>
    </citation>
    <scope>NUCLEOTIDE SEQUENCE [LARGE SCALE GENOMIC DNA]</scope>
    <source>
        <strain evidence="2">MUSC 136</strain>
    </source>
</reference>
<evidence type="ECO:0000313" key="3">
    <source>
        <dbReference type="Proteomes" id="UP000034838"/>
    </source>
</evidence>
<name>A0A1J4PZA7_9ACTN</name>
<dbReference type="AlphaFoldDB" id="A0A1J4PZA7"/>
<feature type="compositionally biased region" description="Basic residues" evidence="1">
    <location>
        <begin position="58"/>
        <end position="67"/>
    </location>
</feature>
<comment type="caution">
    <text evidence="2">The sequence shown here is derived from an EMBL/GenBank/DDBJ whole genome shotgun (WGS) entry which is preliminary data.</text>
</comment>
<sequence length="75" mass="8386">MVVLELFPASSRARTAAVSLNRPCMPVTTTSWKSASFSRYDATAPCTASASRLDRRLHATARPRSRRVTPERYLM</sequence>
<evidence type="ECO:0000313" key="2">
    <source>
        <dbReference type="EMBL" id="OIK26034.1"/>
    </source>
</evidence>
<organism evidence="2 3">
    <name type="scientific">Streptomyces malaysiense</name>
    <dbReference type="NCBI Taxonomy" id="1428626"/>
    <lineage>
        <taxon>Bacteria</taxon>
        <taxon>Bacillati</taxon>
        <taxon>Actinomycetota</taxon>
        <taxon>Actinomycetes</taxon>
        <taxon>Kitasatosporales</taxon>
        <taxon>Streptomycetaceae</taxon>
        <taxon>Streptomyces</taxon>
    </lineage>
</organism>
<feature type="region of interest" description="Disordered" evidence="1">
    <location>
        <begin position="55"/>
        <end position="75"/>
    </location>
</feature>
<evidence type="ECO:0000256" key="1">
    <source>
        <dbReference type="SAM" id="MobiDB-lite"/>
    </source>
</evidence>
<accession>A0A1J4PZA7</accession>
<gene>
    <name evidence="2" type="ORF">VT52_018645</name>
</gene>
<proteinExistence type="predicted"/>